<protein>
    <submittedName>
        <fullName evidence="1">Uncharacterized protein</fullName>
    </submittedName>
</protein>
<name>A0A2Z5NBC9_BURPY</name>
<proteinExistence type="predicted"/>
<gene>
    <name evidence="1" type="ORF">CUJ89_35060</name>
</gene>
<organism evidence="1 2">
    <name type="scientific">Burkholderia pyrrocinia</name>
    <name type="common">Pseudomonas pyrrocinia</name>
    <dbReference type="NCBI Taxonomy" id="60550"/>
    <lineage>
        <taxon>Bacteria</taxon>
        <taxon>Pseudomonadati</taxon>
        <taxon>Pseudomonadota</taxon>
        <taxon>Betaproteobacteria</taxon>
        <taxon>Burkholderiales</taxon>
        <taxon>Burkholderiaceae</taxon>
        <taxon>Burkholderia</taxon>
        <taxon>Burkholderia cepacia complex</taxon>
    </lineage>
</organism>
<evidence type="ECO:0000313" key="1">
    <source>
        <dbReference type="EMBL" id="AXF25657.1"/>
    </source>
</evidence>
<sequence>MSTHSVEAEQAIELQHAASDAYRQARDARDADTARARVPSVVAMQQAAAHAYGDAARARAAATGL</sequence>
<accession>A0A2Z5NBC9</accession>
<dbReference type="RefSeq" id="WP_114182020.1">
    <property type="nucleotide sequence ID" value="NZ_CP024904.1"/>
</dbReference>
<evidence type="ECO:0000313" key="2">
    <source>
        <dbReference type="Proteomes" id="UP000253104"/>
    </source>
</evidence>
<dbReference type="Proteomes" id="UP000253104">
    <property type="component" value="Chromosome mHSR5_C"/>
</dbReference>
<dbReference type="AlphaFoldDB" id="A0A2Z5NBC9"/>
<dbReference type="EMBL" id="CP024904">
    <property type="protein sequence ID" value="AXF25657.1"/>
    <property type="molecule type" value="Genomic_DNA"/>
</dbReference>
<reference evidence="1 2" key="1">
    <citation type="journal article" date="2018" name="ISME J.">
        <title>Involvement of Burkholderiaceae and sulfurous volatiles in disease-suppressive soils.</title>
        <authorList>
            <person name="Carrion V.J."/>
            <person name="Cordovez V."/>
            <person name="Tyc O."/>
            <person name="Etalo D.W."/>
            <person name="de Bruijn I."/>
            <person name="de Jager V.C."/>
            <person name="Medema M.H."/>
            <person name="Eberl L."/>
            <person name="Raaijmakers J.M."/>
        </authorList>
    </citation>
    <scope>NUCLEOTIDE SEQUENCE [LARGE SCALE GENOMIC DNA]</scope>
    <source>
        <strain evidence="2">mHSR5</strain>
    </source>
</reference>